<gene>
    <name evidence="6" type="ORF">A3C25_04510</name>
</gene>
<keyword evidence="2" id="KW-0378">Hydrolase</keyword>
<evidence type="ECO:0000313" key="6">
    <source>
        <dbReference type="EMBL" id="OGK23850.1"/>
    </source>
</evidence>
<dbReference type="Gene3D" id="3.20.20.80">
    <property type="entry name" value="Glycosidases"/>
    <property type="match status" value="1"/>
</dbReference>
<dbReference type="PANTHER" id="PTHR10353">
    <property type="entry name" value="GLYCOSYL HYDROLASE"/>
    <property type="match status" value="1"/>
</dbReference>
<dbReference type="GO" id="GO:0005975">
    <property type="term" value="P:carbohydrate metabolic process"/>
    <property type="evidence" value="ECO:0007669"/>
    <property type="project" value="InterPro"/>
</dbReference>
<dbReference type="PROSITE" id="PS00572">
    <property type="entry name" value="GLYCOSYL_HYDROL_F1_1"/>
    <property type="match status" value="1"/>
</dbReference>
<protein>
    <recommendedName>
        <fullName evidence="8">Beta-glucosidase</fullName>
    </recommendedName>
</protein>
<accession>A0A1F7GXQ9</accession>
<dbReference type="Pfam" id="PF00232">
    <property type="entry name" value="Glyco_hydro_1"/>
    <property type="match status" value="2"/>
</dbReference>
<proteinExistence type="inferred from homology"/>
<evidence type="ECO:0000256" key="3">
    <source>
        <dbReference type="ARBA" id="ARBA00023295"/>
    </source>
</evidence>
<dbReference type="AlphaFoldDB" id="A0A1F7GXQ9"/>
<name>A0A1F7GXQ9_9BACT</name>
<dbReference type="InterPro" id="IPR001360">
    <property type="entry name" value="Glyco_hydro_1"/>
</dbReference>
<evidence type="ECO:0000256" key="5">
    <source>
        <dbReference type="RuleBase" id="RU003690"/>
    </source>
</evidence>
<dbReference type="PRINTS" id="PR00131">
    <property type="entry name" value="GLHYDRLASE1"/>
</dbReference>
<dbReference type="GO" id="GO:0008422">
    <property type="term" value="F:beta-glucosidase activity"/>
    <property type="evidence" value="ECO:0007669"/>
    <property type="project" value="TreeGrafter"/>
</dbReference>
<comment type="caution">
    <text evidence="6">The sequence shown here is derived from an EMBL/GenBank/DDBJ whole genome shotgun (WGS) entry which is preliminary data.</text>
</comment>
<dbReference type="Proteomes" id="UP000177913">
    <property type="component" value="Unassembled WGS sequence"/>
</dbReference>
<dbReference type="EMBL" id="MFZO01000042">
    <property type="protein sequence ID" value="OGK23850.1"/>
    <property type="molecule type" value="Genomic_DNA"/>
</dbReference>
<dbReference type="PANTHER" id="PTHR10353:SF209">
    <property type="entry name" value="GALACTOLIPID GALACTOSYLTRANSFERASE SFR2, CHLOROPLASTIC"/>
    <property type="match status" value="1"/>
</dbReference>
<evidence type="ECO:0000256" key="2">
    <source>
        <dbReference type="ARBA" id="ARBA00022801"/>
    </source>
</evidence>
<evidence type="ECO:0000313" key="7">
    <source>
        <dbReference type="Proteomes" id="UP000177913"/>
    </source>
</evidence>
<feature type="active site" description="Nucleophile" evidence="4">
    <location>
        <position position="344"/>
    </location>
</feature>
<organism evidence="6 7">
    <name type="scientific">Candidatus Roizmanbacteria bacterium RIFCSPHIGHO2_02_FULL_38_11</name>
    <dbReference type="NCBI Taxonomy" id="1802039"/>
    <lineage>
        <taxon>Bacteria</taxon>
        <taxon>Candidatus Roizmaniibacteriota</taxon>
    </lineage>
</organism>
<keyword evidence="3" id="KW-0326">Glycosidase</keyword>
<dbReference type="SUPFAM" id="SSF51445">
    <property type="entry name" value="(Trans)glycosidases"/>
    <property type="match status" value="1"/>
</dbReference>
<reference evidence="6 7" key="1">
    <citation type="journal article" date="2016" name="Nat. Commun.">
        <title>Thousands of microbial genomes shed light on interconnected biogeochemical processes in an aquifer system.</title>
        <authorList>
            <person name="Anantharaman K."/>
            <person name="Brown C.T."/>
            <person name="Hug L.A."/>
            <person name="Sharon I."/>
            <person name="Castelle C.J."/>
            <person name="Probst A.J."/>
            <person name="Thomas B.C."/>
            <person name="Singh A."/>
            <person name="Wilkins M.J."/>
            <person name="Karaoz U."/>
            <person name="Brodie E.L."/>
            <person name="Williams K.H."/>
            <person name="Hubbard S.S."/>
            <person name="Banfield J.F."/>
        </authorList>
    </citation>
    <scope>NUCLEOTIDE SEQUENCE [LARGE SCALE GENOMIC DNA]</scope>
</reference>
<sequence length="458" mass="52226">MGIESGSNILKFPAGFKWGSAVSAYQVEGNRDGSRDTDWDRHVKAHPEIIRAGEVGPDWWTVGRAEDDLGLIADLGLNTFRLSIEQDRIILEPGVVDQEAIFRYRQILKRLKSLNIEPVITLNHFTLPAYLAEAGGWANPETKQAFVDFVRTVVQEFSDVKYWLTLNEPNNLIAMGYIFGKWPPNIKKSWLSLLLPHNLVRSVARNLIEAHEEAAETIWKNIPDAKVGVANNIQWLKPKNPRSPFDLFLVRFANWYFNFRFIEATNATTDFLGINFYTGYNLKFRPALNWKQDDNGSVASAPLCSPSHQALFTSDTGWPIVPDFFSAALLELYQRFNKPIFVSENGLADRDDELRSFYILTHLAALHEAIQRGVDVWGYLHWAAVDNQEWTDGYKYRYGLIAVDPRTGERTVRNSARMYAEIAGANEIDVNRLADRYLTDEEQQVTALAIIENLQKAR</sequence>
<comment type="similarity">
    <text evidence="1 5">Belongs to the glycosyl hydrolase 1 family.</text>
</comment>
<dbReference type="InterPro" id="IPR018120">
    <property type="entry name" value="Glyco_hydro_1_AS"/>
</dbReference>
<evidence type="ECO:0000256" key="4">
    <source>
        <dbReference type="PROSITE-ProRule" id="PRU10055"/>
    </source>
</evidence>
<evidence type="ECO:0008006" key="8">
    <source>
        <dbReference type="Google" id="ProtNLM"/>
    </source>
</evidence>
<evidence type="ECO:0000256" key="1">
    <source>
        <dbReference type="ARBA" id="ARBA00010838"/>
    </source>
</evidence>
<dbReference type="InterPro" id="IPR017853">
    <property type="entry name" value="GH"/>
</dbReference>